<feature type="binding site" evidence="3">
    <location>
        <position position="127"/>
    </location>
    <ligand>
        <name>Mg(2+)</name>
        <dbReference type="ChEBI" id="CHEBI:18420"/>
    </ligand>
</feature>
<dbReference type="SUPFAM" id="SSF56214">
    <property type="entry name" value="4'-phosphopantetheinyl transferase"/>
    <property type="match status" value="1"/>
</dbReference>
<comment type="cofactor">
    <cofactor evidence="3">
        <name>Mg(2+)</name>
        <dbReference type="ChEBI" id="CHEBI:18420"/>
    </cofactor>
</comment>
<dbReference type="GO" id="GO:0009366">
    <property type="term" value="C:enterobactin synthetase complex"/>
    <property type="evidence" value="ECO:0007669"/>
    <property type="project" value="InterPro"/>
</dbReference>
<feature type="binding site" evidence="2">
    <location>
        <position position="160"/>
    </location>
    <ligand>
        <name>CoA</name>
        <dbReference type="ChEBI" id="CHEBI:57287"/>
    </ligand>
</feature>
<dbReference type="GO" id="GO:0000287">
    <property type="term" value="F:magnesium ion binding"/>
    <property type="evidence" value="ECO:0007669"/>
    <property type="project" value="InterPro"/>
</dbReference>
<dbReference type="InterPro" id="IPR003542">
    <property type="entry name" value="Enbac_synth_compD-like"/>
</dbReference>
<dbReference type="AlphaFoldDB" id="A0AAW9SW55"/>
<dbReference type="Pfam" id="PF01648">
    <property type="entry name" value="ACPS"/>
    <property type="match status" value="1"/>
</dbReference>
<evidence type="ECO:0000256" key="2">
    <source>
        <dbReference type="PIRSR" id="PIRSR603542-1"/>
    </source>
</evidence>
<gene>
    <name evidence="6" type="ORF">QP460_008610</name>
</gene>
<evidence type="ECO:0000256" key="3">
    <source>
        <dbReference type="PIRSR" id="PIRSR603542-2"/>
    </source>
</evidence>
<dbReference type="PRINTS" id="PR01399">
    <property type="entry name" value="ENTSNTHTASED"/>
</dbReference>
<evidence type="ECO:0000256" key="1">
    <source>
        <dbReference type="ARBA" id="ARBA00022679"/>
    </source>
</evidence>
<reference evidence="6" key="2">
    <citation type="submission" date="2024-05" db="EMBL/GenBank/DDBJ databases">
        <authorList>
            <person name="Wolfe A."/>
        </authorList>
    </citation>
    <scope>NUCLEOTIDE SEQUENCE</scope>
    <source>
        <strain evidence="6">UMB1064</strain>
    </source>
</reference>
<dbReference type="Proteomes" id="UP001223646">
    <property type="component" value="Unassembled WGS sequence"/>
</dbReference>
<dbReference type="EMBL" id="JASOOY020000030">
    <property type="protein sequence ID" value="MEO3717650.1"/>
    <property type="molecule type" value="Genomic_DNA"/>
</dbReference>
<evidence type="ECO:0000259" key="5">
    <source>
        <dbReference type="Pfam" id="PF17837"/>
    </source>
</evidence>
<feature type="binding site" evidence="2">
    <location>
        <position position="174"/>
    </location>
    <ligand>
        <name>CoA</name>
        <dbReference type="ChEBI" id="CHEBI:57287"/>
    </ligand>
</feature>
<feature type="binding site" evidence="2">
    <location>
        <position position="60"/>
    </location>
    <ligand>
        <name>CoA</name>
        <dbReference type="ChEBI" id="CHEBI:57287"/>
    </ligand>
</feature>
<accession>A0AAW9SW55</accession>
<feature type="domain" description="4'-phosphopantetheinyl transferase" evidence="4">
    <location>
        <begin position="123"/>
        <end position="187"/>
    </location>
</feature>
<feature type="binding site" evidence="2">
    <location>
        <position position="68"/>
    </location>
    <ligand>
        <name>CoA</name>
        <dbReference type="ChEBI" id="CHEBI:57287"/>
    </ligand>
</feature>
<dbReference type="GO" id="GO:0005886">
    <property type="term" value="C:plasma membrane"/>
    <property type="evidence" value="ECO:0007669"/>
    <property type="project" value="TreeGrafter"/>
</dbReference>
<proteinExistence type="predicted"/>
<comment type="caution">
    <text evidence="6">The sequence shown here is derived from an EMBL/GenBank/DDBJ whole genome shotgun (WGS) entry which is preliminary data.</text>
</comment>
<feature type="domain" description="4'-phosphopantetheinyl transferase N-terminal" evidence="5">
    <location>
        <begin position="55"/>
        <end position="114"/>
    </location>
</feature>
<feature type="binding site" evidence="2">
    <location>
        <position position="164"/>
    </location>
    <ligand>
        <name>CoA</name>
        <dbReference type="ChEBI" id="CHEBI:57287"/>
    </ligand>
</feature>
<keyword evidence="3" id="KW-0460">Magnesium</keyword>
<feature type="binding site" evidence="2">
    <location>
        <position position="127"/>
    </location>
    <ligand>
        <name>CoA</name>
        <dbReference type="ChEBI" id="CHEBI:57287"/>
    </ligand>
</feature>
<dbReference type="RefSeq" id="WP_284826183.1">
    <property type="nucleotide sequence ID" value="NZ_JASOOY020000030.1"/>
</dbReference>
<evidence type="ECO:0000313" key="7">
    <source>
        <dbReference type="Proteomes" id="UP001223646"/>
    </source>
</evidence>
<feature type="binding site" evidence="2">
    <location>
        <begin position="105"/>
        <end position="106"/>
    </location>
    <ligand>
        <name>CoA</name>
        <dbReference type="ChEBI" id="CHEBI:57287"/>
    </ligand>
</feature>
<evidence type="ECO:0000259" key="4">
    <source>
        <dbReference type="Pfam" id="PF01648"/>
    </source>
</evidence>
<dbReference type="PANTHER" id="PTHR38096:SF1">
    <property type="entry name" value="ENTEROBACTIN SYNTHASE COMPONENT D"/>
    <property type="match status" value="1"/>
</dbReference>
<evidence type="ECO:0000313" key="6">
    <source>
        <dbReference type="EMBL" id="MEO3717650.1"/>
    </source>
</evidence>
<reference evidence="6" key="1">
    <citation type="submission" date="2023-05" db="EMBL/GenBank/DDBJ databases">
        <authorList>
            <person name="Du J."/>
        </authorList>
    </citation>
    <scope>NUCLEOTIDE SEQUENCE</scope>
    <source>
        <strain evidence="6">UMB1064</strain>
    </source>
</reference>
<dbReference type="GO" id="GO:0008897">
    <property type="term" value="F:holo-[acyl-carrier-protein] synthase activity"/>
    <property type="evidence" value="ECO:0007669"/>
    <property type="project" value="InterPro"/>
</dbReference>
<feature type="binding site" evidence="3">
    <location>
        <position position="129"/>
    </location>
    <ligand>
        <name>Mg(2+)</name>
        <dbReference type="ChEBI" id="CHEBI:18420"/>
    </ligand>
</feature>
<name>A0AAW9SW55_CORAY</name>
<organism evidence="6 7">
    <name type="scientific">Corynebacterium amycolatum</name>
    <dbReference type="NCBI Taxonomy" id="43765"/>
    <lineage>
        <taxon>Bacteria</taxon>
        <taxon>Bacillati</taxon>
        <taxon>Actinomycetota</taxon>
        <taxon>Actinomycetes</taxon>
        <taxon>Mycobacteriales</taxon>
        <taxon>Corynebacteriaceae</taxon>
        <taxon>Corynebacterium</taxon>
    </lineage>
</organism>
<keyword evidence="3" id="KW-0479">Metal-binding</keyword>
<sequence>MVRHQRMSVLADVEEYLAGHLPAGSRLVIDSNAERPFSDAELQQLRTAELSLPDSAAPVRIRDFTRGRLAAHETLRRLGEPAPGGIGMSTTGAPLWPRGVVGSISHCDGAVAAVSASAEQLQGIGIDVEVEQTLELGIIDAVLRADEARLDPLVQFSAKESVYKLWEPILGQWLDFDEVSVQPRKRRIAARGFSRGLAGGPLQLTFHREIPDAFGGVKGFWARGAGVVATAVWLEQC</sequence>
<dbReference type="InterPro" id="IPR037143">
    <property type="entry name" value="4-PPantetheinyl_Trfase_dom_sf"/>
</dbReference>
<dbReference type="InterPro" id="IPR008278">
    <property type="entry name" value="4-PPantetheinyl_Trfase_dom"/>
</dbReference>
<dbReference type="Pfam" id="PF17837">
    <property type="entry name" value="4PPT_N"/>
    <property type="match status" value="1"/>
</dbReference>
<dbReference type="GO" id="GO:0009239">
    <property type="term" value="P:enterobactin biosynthetic process"/>
    <property type="evidence" value="ECO:0007669"/>
    <property type="project" value="InterPro"/>
</dbReference>
<protein>
    <submittedName>
        <fullName evidence="6">4'-phosphopantetheinyl transferase superfamily protein</fullName>
    </submittedName>
</protein>
<dbReference type="InterPro" id="IPR041354">
    <property type="entry name" value="4PPT_N"/>
</dbReference>
<keyword evidence="1 6" id="KW-0808">Transferase</keyword>
<dbReference type="PANTHER" id="PTHR38096">
    <property type="entry name" value="ENTEROBACTIN SYNTHASE COMPONENT D"/>
    <property type="match status" value="1"/>
</dbReference>